<comment type="caution">
    <text evidence="3">The sequence shown here is derived from an EMBL/GenBank/DDBJ whole genome shotgun (WGS) entry which is preliminary data.</text>
</comment>
<keyword evidence="1" id="KW-0472">Membrane</keyword>
<evidence type="ECO:0000313" key="4">
    <source>
        <dbReference type="Proteomes" id="UP001597034"/>
    </source>
</evidence>
<accession>A0ABD6DP34</accession>
<dbReference type="InterPro" id="IPR001173">
    <property type="entry name" value="Glyco_trans_2-like"/>
</dbReference>
<dbReference type="EMBL" id="JBHUDO010000004">
    <property type="protein sequence ID" value="MFD1647788.1"/>
    <property type="molecule type" value="Genomic_DNA"/>
</dbReference>
<evidence type="ECO:0000256" key="1">
    <source>
        <dbReference type="SAM" id="Phobius"/>
    </source>
</evidence>
<dbReference type="RefSeq" id="WP_256401733.1">
    <property type="nucleotide sequence ID" value="NZ_JANHJR010000004.1"/>
</dbReference>
<dbReference type="Proteomes" id="UP001597034">
    <property type="component" value="Unassembled WGS sequence"/>
</dbReference>
<evidence type="ECO:0000259" key="2">
    <source>
        <dbReference type="Pfam" id="PF00535"/>
    </source>
</evidence>
<organism evidence="3 4">
    <name type="scientific">Haloarchaeobius litoreus</name>
    <dbReference type="NCBI Taxonomy" id="755306"/>
    <lineage>
        <taxon>Archaea</taxon>
        <taxon>Methanobacteriati</taxon>
        <taxon>Methanobacteriota</taxon>
        <taxon>Stenosarchaea group</taxon>
        <taxon>Halobacteria</taxon>
        <taxon>Halobacteriales</taxon>
        <taxon>Halorubellaceae</taxon>
        <taxon>Haloarchaeobius</taxon>
    </lineage>
</organism>
<dbReference type="CDD" id="cd04179">
    <property type="entry name" value="DPM_DPG-synthase_like"/>
    <property type="match status" value="1"/>
</dbReference>
<dbReference type="Pfam" id="PF00535">
    <property type="entry name" value="Glycos_transf_2"/>
    <property type="match status" value="1"/>
</dbReference>
<sequence length="319" mass="35807">MYEGQTIGVVVPAYDEEGFVGDVIESVPTSVDRVYAVDDHSTDGTFREMREAAATWNEREDGPTVDTIRHERNRGVGGAIKTGYLRARQDRTDVTVVMAGDGQMEVEIFDRLLDPIVSGDAAYVKANRFASDDDIRRMPRLRRFGNRVLEFLTRIASGYWSTGDPQSGYTAISLEALDTVDIDNLYEYYGYCNELLVRLNAREFRVVDVPRPVTYGEEQSGISLGSYVPRVSAMLLRSFIWRLKVRYLDRRVRDVPGLYVLGCCGIVLAALARGLGRSERTGRLARNSMMALVLAMLLDRARNGHLDDINSEPSKKDSE</sequence>
<dbReference type="InterPro" id="IPR050256">
    <property type="entry name" value="Glycosyltransferase_2"/>
</dbReference>
<proteinExistence type="predicted"/>
<feature type="domain" description="Glycosyltransferase 2-like" evidence="2">
    <location>
        <begin position="9"/>
        <end position="179"/>
    </location>
</feature>
<evidence type="ECO:0000313" key="3">
    <source>
        <dbReference type="EMBL" id="MFD1647788.1"/>
    </source>
</evidence>
<keyword evidence="1" id="KW-0812">Transmembrane</keyword>
<dbReference type="InterPro" id="IPR029044">
    <property type="entry name" value="Nucleotide-diphossugar_trans"/>
</dbReference>
<name>A0ABD6DP34_9EURY</name>
<protein>
    <submittedName>
        <fullName evidence="3">Glycosyltransferase family 2 protein</fullName>
    </submittedName>
</protein>
<keyword evidence="4" id="KW-1185">Reference proteome</keyword>
<dbReference type="Gene3D" id="3.90.550.10">
    <property type="entry name" value="Spore Coat Polysaccharide Biosynthesis Protein SpsA, Chain A"/>
    <property type="match status" value="1"/>
</dbReference>
<dbReference type="PANTHER" id="PTHR48090">
    <property type="entry name" value="UNDECAPRENYL-PHOSPHATE 4-DEOXY-4-FORMAMIDO-L-ARABINOSE TRANSFERASE-RELATED"/>
    <property type="match status" value="1"/>
</dbReference>
<gene>
    <name evidence="3" type="ORF">ACFSBL_19015</name>
</gene>
<dbReference type="AlphaFoldDB" id="A0ABD6DP34"/>
<dbReference type="PANTHER" id="PTHR48090:SF7">
    <property type="entry name" value="RFBJ PROTEIN"/>
    <property type="match status" value="1"/>
</dbReference>
<keyword evidence="1" id="KW-1133">Transmembrane helix</keyword>
<reference evidence="3 4" key="1">
    <citation type="journal article" date="2019" name="Int. J. Syst. Evol. Microbiol.">
        <title>The Global Catalogue of Microorganisms (GCM) 10K type strain sequencing project: providing services to taxonomists for standard genome sequencing and annotation.</title>
        <authorList>
            <consortium name="The Broad Institute Genomics Platform"/>
            <consortium name="The Broad Institute Genome Sequencing Center for Infectious Disease"/>
            <person name="Wu L."/>
            <person name="Ma J."/>
        </authorList>
    </citation>
    <scope>NUCLEOTIDE SEQUENCE [LARGE SCALE GENOMIC DNA]</scope>
    <source>
        <strain evidence="3 4">CGMCC 1.10390</strain>
    </source>
</reference>
<dbReference type="SUPFAM" id="SSF53448">
    <property type="entry name" value="Nucleotide-diphospho-sugar transferases"/>
    <property type="match status" value="1"/>
</dbReference>
<feature type="transmembrane region" description="Helical" evidence="1">
    <location>
        <begin position="257"/>
        <end position="276"/>
    </location>
</feature>